<evidence type="ECO:0000313" key="1">
    <source>
        <dbReference type="EMBL" id="KAG8005197.1"/>
    </source>
</evidence>
<dbReference type="EMBL" id="CM024811">
    <property type="protein sequence ID" value="KAG8005197.1"/>
    <property type="molecule type" value="Genomic_DNA"/>
</dbReference>
<evidence type="ECO:0000313" key="2">
    <source>
        <dbReference type="Proteomes" id="UP000805704"/>
    </source>
</evidence>
<dbReference type="Proteomes" id="UP000805704">
    <property type="component" value="Chromosome 23"/>
</dbReference>
<protein>
    <submittedName>
        <fullName evidence="1">Protein FAM92A</fullName>
    </submittedName>
</protein>
<comment type="caution">
    <text evidence="1">The sequence shown here is derived from an EMBL/GenBank/DDBJ whole genome shotgun (WGS) entry which is preliminary data.</text>
</comment>
<sequence length="673" mass="75676">MFAAYVRKTARLRDKADNLIREIGTYADTETPNLKRGMKEFADHLAKIEDYRQAEVERLEAKVIEPLKSYGAVVKRKREDLKTTQSARDREAKQMAQLERTRQRNPSDRQIIAESELQRATMDATRTTRQLEETIDEFERQKIRDIKKIFGDFVTVEMSFHAKALEVYTLAYQSIQNVDEEEDLEVFRSSLHPPDYQSRLDIVRANSKTSLDRTGSFLSTSGTLQRHATPIKSITHGARQPHTASHAAAFAHRTFPLGLAPLILPCQKPCSAARSHSDCSILPFELLKKSERGNLFLCLLDGMTNTLAHRDAHASISRMNLQWSNPAPCIRTGRRAHKRLDSDDQPPAKCARLSAEAGDTQGLLGTSPGSPVSPVSTPIPATHQGPSRIGPFLLLPLADRESVHSAMNTDTGDELLCKVFDMGVYQEKIRPYGILPAHKNVAGIRDIILGERKAYVFLDKDFGDMHTLVKSCRRLDEEHACRLFRQVAQAVAHCHQAGIVLGDLKLRKFVFADEKRTQVRLESLEDCRVLEDPNDDSMSDTHGCPAYVSPEILSSSAPYSGKMADMWSLGVMLYTMLVGRYPFHDPDPATLFSKIRRGQCCLPEGLSPKAKCLLQSLLRKEPWERLTANELFAHPWFHQPPSSQEVALGEQEVSSAEQMVPSFDVEEDDDLFC</sequence>
<proteinExistence type="predicted"/>
<reference evidence="1" key="1">
    <citation type="submission" date="2020-04" db="EMBL/GenBank/DDBJ databases">
        <title>A chromosome-scale assembly and high-density genetic map of the yellow drum (Nibea albiflora) genome.</title>
        <authorList>
            <person name="Xu D."/>
            <person name="Zhang W."/>
            <person name="Chen R."/>
            <person name="Tan P."/>
            <person name="Wang L."/>
            <person name="Song H."/>
            <person name="Tian L."/>
            <person name="Zhu Q."/>
            <person name="Wang B."/>
        </authorList>
    </citation>
    <scope>NUCLEOTIDE SEQUENCE</scope>
    <source>
        <strain evidence="1">ZJHYS-2018</strain>
    </source>
</reference>
<organism evidence="1 2">
    <name type="scientific">Nibea albiflora</name>
    <name type="common">Yellow drum</name>
    <name type="synonym">Corvina albiflora</name>
    <dbReference type="NCBI Taxonomy" id="240163"/>
    <lineage>
        <taxon>Eukaryota</taxon>
        <taxon>Metazoa</taxon>
        <taxon>Chordata</taxon>
        <taxon>Craniata</taxon>
        <taxon>Vertebrata</taxon>
        <taxon>Euteleostomi</taxon>
        <taxon>Actinopterygii</taxon>
        <taxon>Neopterygii</taxon>
        <taxon>Teleostei</taxon>
        <taxon>Neoteleostei</taxon>
        <taxon>Acanthomorphata</taxon>
        <taxon>Eupercaria</taxon>
        <taxon>Sciaenidae</taxon>
        <taxon>Nibea</taxon>
    </lineage>
</organism>
<accession>A0ACB7ESL3</accession>
<gene>
    <name evidence="1" type="primary">FAM92A</name>
    <name evidence="1" type="ORF">GBF38_011157</name>
</gene>
<keyword evidence="2" id="KW-1185">Reference proteome</keyword>
<name>A0ACB7ESL3_NIBAL</name>